<keyword evidence="2" id="KW-1185">Reference proteome</keyword>
<dbReference type="InterPro" id="IPR053161">
    <property type="entry name" value="Ulvan_degrading_GH"/>
</dbReference>
<dbReference type="InParanoid" id="A0A1J7JCA2"/>
<sequence>MASSASPALGTLYPGRHSKFSHDLFKSPTAHYRGAPLWSWNCKLDIPQLREQLGHLNEMGMGGAHIHSRTGLEDEYLGTTFFEAVKESIKTAKEKGMLTWLYDEDRWPSGSAGGLVTKNNPEYGATQLLFTTVPYGVKDIPKSFDPWHPVRTETGQLLARYAVHLNEGGEMESYRQLGPDEEAEAGSTVWFAYVELVSINEWFNNQRYVDTMNSDAVKAFLSSTHEKYYKEVGEDFGDHILGIFTDEPQFACHKGSLDHPRQQKDILMPWTSNLPESFSKTYGYKLEDRLPELFWQPSEQTPSLARYHYHDHISDRFTSAYADTIGAWCRDHNINLTGHMMHEDTLQSQTEALGEAMRSYRGFSLPGIDMLFDSMELNTAKQAQSASHQFGREGVMSEIYGVTNWDFTFVGHKAAGDWQAALGVTFRVPHLTWVSMRGEAKRDYPASIGYQSPWYKEYGLLETYFSRINVAMTRGRAVVRIGVVHPIESFWLAYGPMSQTGGEREERQQNFEMLTNILLYDQLDFDFISESLFPSLTPEEDISTPLKVGSSTYDAILVPSMSTIRQSTLNRLQKFHAAGGRVIFVGEIPRLVDARPSPEPQQLASQTTVIPLRRRDILSTLKDVREVEIQLQPGTSFLSKAVPPKRTLLYQLRQDGEDRWVFICNTDRQSPHHNAVVKLKGEWDITQYDAFEGTDRLLESTTSNGWTAFPWSFPAHGSLLLRAEPRKNGSGGQKISERDTKWREAGYVSPPKSFHLSEPNVLLLDMAEFRVDGDDDAPWEPAEELLRLDDRLRERYGFPTKTGSYAQPWATKGDVHAKTYRLQLKFQFTSSVDITDAKLAIEDPELHRLHLDGTEVSTADPTGYFVDRHIPTVTLPTIPRGSHTLIVTRSYRSDSNLEWLYLLGTFGVHLAGRAATIVPLPSTLHFGTWTTQGLPFYAGNVTYTSDFVVPASAPTLALQIPRFTAPLLRVHLDDDEVGTPLAFAPYTLPLVGKDGSPLAPGSTHELRVTAYGSRVNSFGALHNADDDYFWFGPNAWRTTGEEWCYEYRVKEAGVILTPKLLVGEGE</sequence>
<dbReference type="OrthoDB" id="2579248at2759"/>
<reference evidence="1 2" key="1">
    <citation type="submission" date="2016-10" db="EMBL/GenBank/DDBJ databases">
        <title>Draft genome sequence of Coniochaeta ligniaria NRRL30616, a lignocellulolytic fungus for bioabatement of inhibitors in plant biomass hydrolysates.</title>
        <authorList>
            <consortium name="DOE Joint Genome Institute"/>
            <person name="Jimenez D.J."/>
            <person name="Hector R.E."/>
            <person name="Riley R."/>
            <person name="Sun H."/>
            <person name="Grigoriev I.V."/>
            <person name="Van Elsas J.D."/>
            <person name="Nichols N.N."/>
        </authorList>
    </citation>
    <scope>NUCLEOTIDE SEQUENCE [LARGE SCALE GENOMIC DNA]</scope>
    <source>
        <strain evidence="1 2">NRRL 30616</strain>
    </source>
</reference>
<gene>
    <name evidence="1" type="ORF">CONLIGDRAFT_707429</name>
</gene>
<dbReference type="PANTHER" id="PTHR36848:SF2">
    <property type="entry name" value="SECRETED PROTEIN"/>
    <property type="match status" value="1"/>
</dbReference>
<evidence type="ECO:0008006" key="3">
    <source>
        <dbReference type="Google" id="ProtNLM"/>
    </source>
</evidence>
<dbReference type="AlphaFoldDB" id="A0A1J7JCA2"/>
<proteinExistence type="predicted"/>
<accession>A0A1J7JCA2</accession>
<organism evidence="1 2">
    <name type="scientific">Coniochaeta ligniaria NRRL 30616</name>
    <dbReference type="NCBI Taxonomy" id="1408157"/>
    <lineage>
        <taxon>Eukaryota</taxon>
        <taxon>Fungi</taxon>
        <taxon>Dikarya</taxon>
        <taxon>Ascomycota</taxon>
        <taxon>Pezizomycotina</taxon>
        <taxon>Sordariomycetes</taxon>
        <taxon>Sordariomycetidae</taxon>
        <taxon>Coniochaetales</taxon>
        <taxon>Coniochaetaceae</taxon>
        <taxon>Coniochaeta</taxon>
    </lineage>
</organism>
<name>A0A1J7JCA2_9PEZI</name>
<dbReference type="PANTHER" id="PTHR36848">
    <property type="entry name" value="DNA-BINDING PROTEIN (PUTATIVE SECRETED PROTEIN)-RELATED"/>
    <property type="match status" value="1"/>
</dbReference>
<dbReference type="CDD" id="cd03143">
    <property type="entry name" value="A4_beta-galactosidase_middle_domain"/>
    <property type="match status" value="1"/>
</dbReference>
<evidence type="ECO:0000313" key="2">
    <source>
        <dbReference type="Proteomes" id="UP000182658"/>
    </source>
</evidence>
<dbReference type="Gene3D" id="3.40.50.880">
    <property type="match status" value="1"/>
</dbReference>
<protein>
    <recommendedName>
        <fullName evidence="3">Glycoside hydrolase family 2 protein</fullName>
    </recommendedName>
</protein>
<dbReference type="Proteomes" id="UP000182658">
    <property type="component" value="Unassembled WGS sequence"/>
</dbReference>
<dbReference type="InterPro" id="IPR029062">
    <property type="entry name" value="Class_I_gatase-like"/>
</dbReference>
<dbReference type="EMBL" id="KV875100">
    <property type="protein sequence ID" value="OIW26884.1"/>
    <property type="molecule type" value="Genomic_DNA"/>
</dbReference>
<evidence type="ECO:0000313" key="1">
    <source>
        <dbReference type="EMBL" id="OIW26884.1"/>
    </source>
</evidence>
<dbReference type="STRING" id="1408157.A0A1J7JCA2"/>